<dbReference type="InterPro" id="IPR002781">
    <property type="entry name" value="TM_pro_TauE-like"/>
</dbReference>
<accession>A0A2W5N779</accession>
<gene>
    <name evidence="6" type="ORF">DI556_10805</name>
</gene>
<evidence type="ECO:0000256" key="4">
    <source>
        <dbReference type="ARBA" id="ARBA00023136"/>
    </source>
</evidence>
<comment type="similarity">
    <text evidence="5">Belongs to the 4-toluene sulfonate uptake permease (TSUP) (TC 2.A.102) family.</text>
</comment>
<feature type="transmembrane region" description="Helical" evidence="5">
    <location>
        <begin position="253"/>
        <end position="270"/>
    </location>
</feature>
<reference evidence="6 7" key="1">
    <citation type="submission" date="2017-08" db="EMBL/GenBank/DDBJ databases">
        <title>Infants hospitalized years apart are colonized by the same room-sourced microbial strains.</title>
        <authorList>
            <person name="Brooks B."/>
            <person name="Olm M.R."/>
            <person name="Firek B.A."/>
            <person name="Baker R."/>
            <person name="Thomas B.C."/>
            <person name="Morowitz M.J."/>
            <person name="Banfield J.F."/>
        </authorList>
    </citation>
    <scope>NUCLEOTIDE SEQUENCE [LARGE SCALE GENOMIC DNA]</scope>
    <source>
        <strain evidence="6">S2_005_002_R2_34</strain>
    </source>
</reference>
<feature type="transmembrane region" description="Helical" evidence="5">
    <location>
        <begin position="115"/>
        <end position="133"/>
    </location>
</feature>
<keyword evidence="4 5" id="KW-0472">Membrane</keyword>
<protein>
    <recommendedName>
        <fullName evidence="5">Probable membrane transporter protein</fullName>
    </recommendedName>
</protein>
<evidence type="ECO:0000256" key="3">
    <source>
        <dbReference type="ARBA" id="ARBA00022989"/>
    </source>
</evidence>
<name>A0A2W5N779_RHOSU</name>
<dbReference type="GO" id="GO:0005886">
    <property type="term" value="C:plasma membrane"/>
    <property type="evidence" value="ECO:0007669"/>
    <property type="project" value="UniProtKB-SubCell"/>
</dbReference>
<comment type="subcellular location">
    <subcellularLocation>
        <location evidence="5">Cell membrane</location>
        <topology evidence="5">Multi-pass membrane protein</topology>
    </subcellularLocation>
    <subcellularLocation>
        <location evidence="1">Membrane</location>
        <topology evidence="1">Multi-pass membrane protein</topology>
    </subcellularLocation>
</comment>
<evidence type="ECO:0000256" key="1">
    <source>
        <dbReference type="ARBA" id="ARBA00004141"/>
    </source>
</evidence>
<dbReference type="Pfam" id="PF01925">
    <property type="entry name" value="TauE"/>
    <property type="match status" value="1"/>
</dbReference>
<feature type="transmembrane region" description="Helical" evidence="5">
    <location>
        <begin position="154"/>
        <end position="175"/>
    </location>
</feature>
<feature type="transmembrane region" description="Helical" evidence="5">
    <location>
        <begin position="187"/>
        <end position="210"/>
    </location>
</feature>
<sequence>MPYADLPHYLMLGGLLLAIGGLAGVVAGMLGVGGGIVLVPAFLYAFTALGYDGPYVMQVCLATSLATIAATSGRSVRGHRRKGAVDEAVLRGWAPWIAGGAIVGVIAAGGMKSTALMMIFGVLGTVIGLYIAFGRDGWRLGDHMPTRWGKWITGPVIGFLSVLMGIGGGSFGVPLMRLFNVPIHRAVGTASGFGMVIAIPSVIGFLLTGWSLDGLPPWTIGLVNLPAFAIVVGTTMITTPWGVALAHAMDPKPLKRVFGAFLIVVALNMLRKALMG</sequence>
<comment type="caution">
    <text evidence="6">The sequence shown here is derived from an EMBL/GenBank/DDBJ whole genome shotgun (WGS) entry which is preliminary data.</text>
</comment>
<proteinExistence type="inferred from homology"/>
<keyword evidence="2 5" id="KW-0812">Transmembrane</keyword>
<dbReference type="Proteomes" id="UP000249185">
    <property type="component" value="Unassembled WGS sequence"/>
</dbReference>
<organism evidence="6 7">
    <name type="scientific">Rhodovulum sulfidophilum</name>
    <name type="common">Rhodobacter sulfidophilus</name>
    <dbReference type="NCBI Taxonomy" id="35806"/>
    <lineage>
        <taxon>Bacteria</taxon>
        <taxon>Pseudomonadati</taxon>
        <taxon>Pseudomonadota</taxon>
        <taxon>Alphaproteobacteria</taxon>
        <taxon>Rhodobacterales</taxon>
        <taxon>Paracoccaceae</taxon>
        <taxon>Rhodovulum</taxon>
    </lineage>
</organism>
<evidence type="ECO:0000313" key="6">
    <source>
        <dbReference type="EMBL" id="PZQ49356.1"/>
    </source>
</evidence>
<evidence type="ECO:0000256" key="2">
    <source>
        <dbReference type="ARBA" id="ARBA00022692"/>
    </source>
</evidence>
<keyword evidence="3 5" id="KW-1133">Transmembrane helix</keyword>
<feature type="transmembrane region" description="Helical" evidence="5">
    <location>
        <begin position="222"/>
        <end position="241"/>
    </location>
</feature>
<feature type="transmembrane region" description="Helical" evidence="5">
    <location>
        <begin position="55"/>
        <end position="76"/>
    </location>
</feature>
<feature type="transmembrane region" description="Helical" evidence="5">
    <location>
        <begin position="12"/>
        <end position="43"/>
    </location>
</feature>
<dbReference type="PANTHER" id="PTHR43483:SF3">
    <property type="entry name" value="MEMBRANE TRANSPORTER PROTEIN HI_0806-RELATED"/>
    <property type="match status" value="1"/>
</dbReference>
<evidence type="ECO:0000313" key="7">
    <source>
        <dbReference type="Proteomes" id="UP000249185"/>
    </source>
</evidence>
<dbReference type="PANTHER" id="PTHR43483">
    <property type="entry name" value="MEMBRANE TRANSPORTER PROTEIN HI_0806-RELATED"/>
    <property type="match status" value="1"/>
</dbReference>
<dbReference type="EMBL" id="QFPW01000007">
    <property type="protein sequence ID" value="PZQ49356.1"/>
    <property type="molecule type" value="Genomic_DNA"/>
</dbReference>
<keyword evidence="5" id="KW-1003">Cell membrane</keyword>
<dbReference type="AlphaFoldDB" id="A0A2W5N779"/>
<evidence type="ECO:0000256" key="5">
    <source>
        <dbReference type="RuleBase" id="RU363041"/>
    </source>
</evidence>
<feature type="transmembrane region" description="Helical" evidence="5">
    <location>
        <begin position="88"/>
        <end position="109"/>
    </location>
</feature>